<reference evidence="2" key="1">
    <citation type="journal article" date="2023" name="G3 (Bethesda)">
        <title>A reference genome for the long-term kleptoplast-retaining sea slug Elysia crispata morphotype clarki.</title>
        <authorList>
            <person name="Eastman K.E."/>
            <person name="Pendleton A.L."/>
            <person name="Shaikh M.A."/>
            <person name="Suttiyut T."/>
            <person name="Ogas R."/>
            <person name="Tomko P."/>
            <person name="Gavelis G."/>
            <person name="Widhalm J.R."/>
            <person name="Wisecaver J.H."/>
        </authorList>
    </citation>
    <scope>NUCLEOTIDE SEQUENCE</scope>
    <source>
        <strain evidence="2">ECLA1</strain>
    </source>
</reference>
<sequence>MKRQVVRVFDPVSNTSQLMYKEIDDGGLANKLNDILSRNIIPWSSFVTVLTCLVVMVTKLQASARFRSSGFGAGPSQTILATNNVDVDFTETSFRQRAGSEELDDKSFAGELRDTRTYKAISPPRAVQKPAVSDREKHQVLSKRQAQVKFSVSRITDETDGSYHQMSRCI</sequence>
<evidence type="ECO:0000313" key="2">
    <source>
        <dbReference type="EMBL" id="KAK3802038.1"/>
    </source>
</evidence>
<name>A0AAE1B9L5_9GAST</name>
<comment type="caution">
    <text evidence="2">The sequence shown here is derived from an EMBL/GenBank/DDBJ whole genome shotgun (WGS) entry which is preliminary data.</text>
</comment>
<organism evidence="2 3">
    <name type="scientific">Elysia crispata</name>
    <name type="common">lettuce slug</name>
    <dbReference type="NCBI Taxonomy" id="231223"/>
    <lineage>
        <taxon>Eukaryota</taxon>
        <taxon>Metazoa</taxon>
        <taxon>Spiralia</taxon>
        <taxon>Lophotrochozoa</taxon>
        <taxon>Mollusca</taxon>
        <taxon>Gastropoda</taxon>
        <taxon>Heterobranchia</taxon>
        <taxon>Euthyneura</taxon>
        <taxon>Panpulmonata</taxon>
        <taxon>Sacoglossa</taxon>
        <taxon>Placobranchoidea</taxon>
        <taxon>Plakobranchidae</taxon>
        <taxon>Elysia</taxon>
    </lineage>
</organism>
<proteinExistence type="predicted"/>
<dbReference type="Proteomes" id="UP001283361">
    <property type="component" value="Unassembled WGS sequence"/>
</dbReference>
<gene>
    <name evidence="2" type="ORF">RRG08_064631</name>
</gene>
<feature type="transmembrane region" description="Helical" evidence="1">
    <location>
        <begin position="40"/>
        <end position="58"/>
    </location>
</feature>
<dbReference type="AlphaFoldDB" id="A0AAE1B9L5"/>
<evidence type="ECO:0000313" key="3">
    <source>
        <dbReference type="Proteomes" id="UP001283361"/>
    </source>
</evidence>
<keyword evidence="3" id="KW-1185">Reference proteome</keyword>
<accession>A0AAE1B9L5</accession>
<protein>
    <submittedName>
        <fullName evidence="2">Uncharacterized protein</fullName>
    </submittedName>
</protein>
<evidence type="ECO:0000256" key="1">
    <source>
        <dbReference type="SAM" id="Phobius"/>
    </source>
</evidence>
<keyword evidence="1" id="KW-0812">Transmembrane</keyword>
<dbReference type="EMBL" id="JAWDGP010000269">
    <property type="protein sequence ID" value="KAK3802038.1"/>
    <property type="molecule type" value="Genomic_DNA"/>
</dbReference>
<keyword evidence="1" id="KW-0472">Membrane</keyword>
<keyword evidence="1" id="KW-1133">Transmembrane helix</keyword>